<dbReference type="Gene3D" id="1.25.40.10">
    <property type="entry name" value="Tetratricopeptide repeat domain"/>
    <property type="match status" value="2"/>
</dbReference>
<dbReference type="InterPro" id="IPR041664">
    <property type="entry name" value="AAA_16"/>
</dbReference>
<dbReference type="Proteomes" id="UP000198959">
    <property type="component" value="Unassembled WGS sequence"/>
</dbReference>
<dbReference type="STRING" id="145854.GA0074692_4120"/>
<gene>
    <name evidence="2" type="ORF">GA0074692_4120</name>
</gene>
<organism evidence="2 3">
    <name type="scientific">Micromonospora pallida</name>
    <dbReference type="NCBI Taxonomy" id="145854"/>
    <lineage>
        <taxon>Bacteria</taxon>
        <taxon>Bacillati</taxon>
        <taxon>Actinomycetota</taxon>
        <taxon>Actinomycetes</taxon>
        <taxon>Micromonosporales</taxon>
        <taxon>Micromonosporaceae</taxon>
        <taxon>Micromonospora</taxon>
    </lineage>
</organism>
<sequence length="1261" mass="137482">MTGPVPSRSDRAPTGTRVVAFLAPTSRTGRTNLVSNLAWILARAGRRVLVVDAGRGAVRVHEHLRMFHTDEWPVAEQLPPELARSIFPVTPGSARQFAEPPVLRRYAAPPGRLDVVWTPESAPWPPSEDLADASFTELRRQLRRTEYDIVLLDPVDTDPTVASWAAVLCEAVVICFPYRYPRLPEVAALARGVNRASPAGVRLVGVATAVDERDPARAGQRRDAVRRALRAALDEPTGAVEVNLVEVPGSSAGQTLAPLLEESPHRDRVLAAYGDLLSLVTDGALGTVRPEPESLRTRYRYGLGRQAADDQSEVYLAHPARQRAWADWLRAELATVGVRARPWPPDDESRRLPGRATVLAVVPADDTEEQWLAGVVGAVRADPETELLVARTGPAVDDALPDEGVRTVDLTGCAEEQARERLRGTLGLAGIRPVPIERSWQPGFPGGRDEPPREFHLPSRPRLFVGRDRELAELREMLLAGPAGQPVVVTGSAAVGKTSLVGEYAHRFRWDYDLIVWIAAGGLHDVRAALTELAAELGVEPRGNPVQEVLYELGRRSGQWLVVYDGAGDEDLTDLLPSGSGHVVVTRRSDADAPPGAVTVTVGELVETDAVRLLTGRVRGLSRVPATAVVETVGASPLDLRLASGLLGQAGVLLSSATAIADSRSADTAVPAFCAAVAEPVGEPAAARILRVAMALMRENFSGRVAVVVAQMCAFASPLGLSLTILGSRPMRAQVAQGLSEADGAMLRADGWEMDRALAAAVRFRLVEVAWGRAGVVRMHPAVQAVVRAGMSDQERETRRIQFLRGLADAAPRTIAADSAVRRELHRHLISSDALDVDGPDEVRRWLVEQLEHLIARGDDEAPDALRRWRPALDRWLARYGWRDRFTLRLATRLADVTRSLGRGAEALELSRTALREGTVLFGPDHPWVLVTRRGLAGDLRGLGQFRAALVEDQATWRGFRDQFGNDHPETLIAAHNLANSFHLAGRSDEALRVAERARQRRSRLFGADNADTLWLISDIGSFRRELGDLEEARRLLAEAHRRRGGRGRGDEDTLLLRILRNLAITERRRGQLDRAKELNGRAYLALRRLVGEQNPLTRSCRLSLAVDYHLARDGEHAERLVEESLAGYEHDLGPEHPFTHICRSLRAVVLRARGRLDEAVDDAEKATAGLTATLGEPHPWAIGALVNQAVVVAAVGRPTVAEELLRTAVELGRDFLGPDHPCLRTTRRALAGVVSAGEVTGQTREGRVPFDFVDMEVPET</sequence>
<protein>
    <submittedName>
        <fullName evidence="2">Tetratricopeptide repeat-containing protein</fullName>
    </submittedName>
</protein>
<evidence type="ECO:0000313" key="2">
    <source>
        <dbReference type="EMBL" id="SCL35547.1"/>
    </source>
</evidence>
<dbReference type="SUPFAM" id="SSF52540">
    <property type="entry name" value="P-loop containing nucleoside triphosphate hydrolases"/>
    <property type="match status" value="2"/>
</dbReference>
<evidence type="ECO:0000313" key="3">
    <source>
        <dbReference type="Proteomes" id="UP000198959"/>
    </source>
</evidence>
<dbReference type="InterPro" id="IPR027417">
    <property type="entry name" value="P-loop_NTPase"/>
</dbReference>
<dbReference type="PANTHER" id="PTHR46082">
    <property type="entry name" value="ATP/GTP-BINDING PROTEIN-RELATED"/>
    <property type="match status" value="1"/>
</dbReference>
<dbReference type="RefSeq" id="WP_091646756.1">
    <property type="nucleotide sequence ID" value="NZ_FMHW01000002.1"/>
</dbReference>
<dbReference type="PANTHER" id="PTHR46082:SF6">
    <property type="entry name" value="AAA+ ATPASE DOMAIN-CONTAINING PROTEIN-RELATED"/>
    <property type="match status" value="1"/>
</dbReference>
<feature type="domain" description="Orc1-like AAA ATPase" evidence="1">
    <location>
        <begin position="464"/>
        <end position="522"/>
    </location>
</feature>
<accession>A0A1C6T1F4</accession>
<dbReference type="InterPro" id="IPR011990">
    <property type="entry name" value="TPR-like_helical_dom_sf"/>
</dbReference>
<dbReference type="OrthoDB" id="580767at2"/>
<dbReference type="EMBL" id="FMHW01000002">
    <property type="protein sequence ID" value="SCL35547.1"/>
    <property type="molecule type" value="Genomic_DNA"/>
</dbReference>
<dbReference type="Pfam" id="PF13424">
    <property type="entry name" value="TPR_12"/>
    <property type="match status" value="4"/>
</dbReference>
<reference evidence="3" key="1">
    <citation type="submission" date="2016-06" db="EMBL/GenBank/DDBJ databases">
        <authorList>
            <person name="Varghese N."/>
            <person name="Submissions Spin"/>
        </authorList>
    </citation>
    <scope>NUCLEOTIDE SEQUENCE [LARGE SCALE GENOMIC DNA]</scope>
    <source>
        <strain evidence="3">DSM 43817</strain>
    </source>
</reference>
<dbReference type="AlphaFoldDB" id="A0A1C6T1F4"/>
<dbReference type="Pfam" id="PF13191">
    <property type="entry name" value="AAA_16"/>
    <property type="match status" value="1"/>
</dbReference>
<dbReference type="NCBIfam" id="NF040586">
    <property type="entry name" value="FxSxx_TPR"/>
    <property type="match status" value="1"/>
</dbReference>
<dbReference type="InterPro" id="IPR053137">
    <property type="entry name" value="NLR-like"/>
</dbReference>
<dbReference type="SUPFAM" id="SSF48452">
    <property type="entry name" value="TPR-like"/>
    <property type="match status" value="2"/>
</dbReference>
<evidence type="ECO:0000259" key="1">
    <source>
        <dbReference type="Pfam" id="PF13191"/>
    </source>
</evidence>
<name>A0A1C6T1F4_9ACTN</name>
<keyword evidence="3" id="KW-1185">Reference proteome</keyword>
<proteinExistence type="predicted"/>
<dbReference type="Gene3D" id="3.40.50.300">
    <property type="entry name" value="P-loop containing nucleotide triphosphate hydrolases"/>
    <property type="match status" value="2"/>
</dbReference>